<keyword evidence="2" id="KW-1185">Reference proteome</keyword>
<gene>
    <name evidence="1" type="ORF">L2E82_37401</name>
</gene>
<reference evidence="1 2" key="2">
    <citation type="journal article" date="2022" name="Mol. Ecol. Resour.">
        <title>The genomes of chicory, endive, great burdock and yacon provide insights into Asteraceae paleo-polyploidization history and plant inulin production.</title>
        <authorList>
            <person name="Fan W."/>
            <person name="Wang S."/>
            <person name="Wang H."/>
            <person name="Wang A."/>
            <person name="Jiang F."/>
            <person name="Liu H."/>
            <person name="Zhao H."/>
            <person name="Xu D."/>
            <person name="Zhang Y."/>
        </authorList>
    </citation>
    <scope>NUCLEOTIDE SEQUENCE [LARGE SCALE GENOMIC DNA]</scope>
    <source>
        <strain evidence="2">cv. Punajuju</strain>
        <tissue evidence="1">Leaves</tissue>
    </source>
</reference>
<evidence type="ECO:0000313" key="2">
    <source>
        <dbReference type="Proteomes" id="UP001055811"/>
    </source>
</evidence>
<protein>
    <submittedName>
        <fullName evidence="1">Uncharacterized protein</fullName>
    </submittedName>
</protein>
<dbReference type="EMBL" id="CM042015">
    <property type="protein sequence ID" value="KAI3708236.1"/>
    <property type="molecule type" value="Genomic_DNA"/>
</dbReference>
<organism evidence="1 2">
    <name type="scientific">Cichorium intybus</name>
    <name type="common">Chicory</name>
    <dbReference type="NCBI Taxonomy" id="13427"/>
    <lineage>
        <taxon>Eukaryota</taxon>
        <taxon>Viridiplantae</taxon>
        <taxon>Streptophyta</taxon>
        <taxon>Embryophyta</taxon>
        <taxon>Tracheophyta</taxon>
        <taxon>Spermatophyta</taxon>
        <taxon>Magnoliopsida</taxon>
        <taxon>eudicotyledons</taxon>
        <taxon>Gunneridae</taxon>
        <taxon>Pentapetalae</taxon>
        <taxon>asterids</taxon>
        <taxon>campanulids</taxon>
        <taxon>Asterales</taxon>
        <taxon>Asteraceae</taxon>
        <taxon>Cichorioideae</taxon>
        <taxon>Cichorieae</taxon>
        <taxon>Cichoriinae</taxon>
        <taxon>Cichorium</taxon>
    </lineage>
</organism>
<proteinExistence type="predicted"/>
<accession>A0ACB9AFE8</accession>
<evidence type="ECO:0000313" key="1">
    <source>
        <dbReference type="EMBL" id="KAI3708236.1"/>
    </source>
</evidence>
<name>A0ACB9AFE8_CICIN</name>
<reference evidence="2" key="1">
    <citation type="journal article" date="2022" name="Mol. Ecol. Resour.">
        <title>The genomes of chicory, endive, great burdock and yacon provide insights into Asteraceae palaeo-polyploidization history and plant inulin production.</title>
        <authorList>
            <person name="Fan W."/>
            <person name="Wang S."/>
            <person name="Wang H."/>
            <person name="Wang A."/>
            <person name="Jiang F."/>
            <person name="Liu H."/>
            <person name="Zhao H."/>
            <person name="Xu D."/>
            <person name="Zhang Y."/>
        </authorList>
    </citation>
    <scope>NUCLEOTIDE SEQUENCE [LARGE SCALE GENOMIC DNA]</scope>
    <source>
        <strain evidence="2">cv. Punajuju</strain>
    </source>
</reference>
<comment type="caution">
    <text evidence="1">The sequence shown here is derived from an EMBL/GenBank/DDBJ whole genome shotgun (WGS) entry which is preliminary data.</text>
</comment>
<sequence length="82" mass="9513">MRGFHYGLRLRKFKTLIEAQARPIRSASIFLLLVFAYLLHQPNPGGYKPSFLLSFLLAIIWDLLPSFCHHLPYLQTVQLSMP</sequence>
<dbReference type="Proteomes" id="UP001055811">
    <property type="component" value="Linkage Group LG07"/>
</dbReference>